<dbReference type="Gramene" id="ERM94190">
    <property type="protein sequence ID" value="ERM94190"/>
    <property type="gene ID" value="AMTR_s00010p00189870"/>
</dbReference>
<dbReference type="InterPro" id="IPR006867">
    <property type="entry name" value="DUF632"/>
</dbReference>
<organism evidence="5 6">
    <name type="scientific">Amborella trichopoda</name>
    <dbReference type="NCBI Taxonomy" id="13333"/>
    <lineage>
        <taxon>Eukaryota</taxon>
        <taxon>Viridiplantae</taxon>
        <taxon>Streptophyta</taxon>
        <taxon>Embryophyta</taxon>
        <taxon>Tracheophyta</taxon>
        <taxon>Spermatophyta</taxon>
        <taxon>Magnoliopsida</taxon>
        <taxon>Amborellales</taxon>
        <taxon>Amborellaceae</taxon>
        <taxon>Amborella</taxon>
    </lineage>
</organism>
<evidence type="ECO:0000313" key="6">
    <source>
        <dbReference type="Proteomes" id="UP000017836"/>
    </source>
</evidence>
<feature type="domain" description="DUF632" evidence="3">
    <location>
        <begin position="341"/>
        <end position="559"/>
    </location>
</feature>
<evidence type="ECO:0008006" key="7">
    <source>
        <dbReference type="Google" id="ProtNLM"/>
    </source>
</evidence>
<evidence type="ECO:0000259" key="4">
    <source>
        <dbReference type="Pfam" id="PF04783"/>
    </source>
</evidence>
<feature type="region of interest" description="Disordered" evidence="2">
    <location>
        <begin position="114"/>
        <end position="157"/>
    </location>
</feature>
<keyword evidence="6" id="KW-1185">Reference proteome</keyword>
<evidence type="ECO:0000256" key="2">
    <source>
        <dbReference type="SAM" id="MobiDB-lite"/>
    </source>
</evidence>
<dbReference type="HOGENOM" id="CLU_010985_4_0_1"/>
<feature type="compositionally biased region" description="Polar residues" evidence="2">
    <location>
        <begin position="57"/>
        <end position="66"/>
    </location>
</feature>
<keyword evidence="1" id="KW-0175">Coiled coil</keyword>
<dbReference type="OMA" id="QYEERES"/>
<feature type="compositionally biased region" description="Low complexity" evidence="2">
    <location>
        <begin position="421"/>
        <end position="436"/>
    </location>
</feature>
<dbReference type="PANTHER" id="PTHR21450:SF35">
    <property type="entry name" value="TRANSCRIPTION FACTOR, PUTATIVE (DUF630 AND DUF632)-RELATED"/>
    <property type="match status" value="1"/>
</dbReference>
<name>W1NGB9_AMBTC</name>
<evidence type="ECO:0000313" key="5">
    <source>
        <dbReference type="EMBL" id="ERM94190.1"/>
    </source>
</evidence>
<feature type="coiled-coil region" evidence="1">
    <location>
        <begin position="470"/>
        <end position="497"/>
    </location>
</feature>
<dbReference type="Pfam" id="PF04782">
    <property type="entry name" value="DUF632"/>
    <property type="match status" value="1"/>
</dbReference>
<dbReference type="eggNOG" id="ENOG502QQG4">
    <property type="taxonomic scope" value="Eukaryota"/>
</dbReference>
<evidence type="ECO:0000259" key="3">
    <source>
        <dbReference type="Pfam" id="PF04782"/>
    </source>
</evidence>
<dbReference type="EMBL" id="KI397513">
    <property type="protein sequence ID" value="ERM94190.1"/>
    <property type="molecule type" value="Genomic_DNA"/>
</dbReference>
<feature type="region of interest" description="Disordered" evidence="2">
    <location>
        <begin position="57"/>
        <end position="101"/>
    </location>
</feature>
<accession>W1NGB9</accession>
<sequence length="567" mass="63558">MEEGEGLMLCKERKRFIKQAVDRRYALASVHVCYLQSMRSMGVALRRFAEAEVLTEPSISASATEKSPSHCSYPSPSPSQHAEITDSALHHESPLSPPTTFSTLNYMKSGVNSSVTYEQRPPRIEKVAISSPPRSPIFREDQSEEAELNASPASPSMAFLRPPPLPRLDSSWDFFDPWNSDTQFDFSGEKIFSLNRKFDDLESPKRARQDGRETHLEGVDREILKGKDGVSIGSSGRGFCEDSISPVSYKQRIMLSNAHSFAGFPSERFVDEEGSSQYEERESGGAKTPDTDLEGENEGLARVTPCELGGSKRENRVAEKEASPLKEDAAAYITHRAKDFLSSVKDIENRFFRASESGKEVSRMLEANKIRPTSTDMKGTSHASMLLSACCFVCFTGQSQTALAPQDPPQLVPKVITWNRSTSSRSSSSKNPLASASKDDMDDSSSDFVDDFCMISGSHSSTLDRLYAWERKLYDEVKDYEKKCNQLKHQFAKDKHQFTKDLKPLLIDKTRAVVKDLHSRLRVAIHSVDSISKRIEKLRDEELQPQLLELIQGVMWRRLCHNAISTS</sequence>
<dbReference type="PANTHER" id="PTHR21450">
    <property type="entry name" value="PROTEIN ALTERED PHOSPHATE STARVATION RESPONSE 1"/>
    <property type="match status" value="1"/>
</dbReference>
<dbReference type="InterPro" id="IPR006868">
    <property type="entry name" value="DUF630"/>
</dbReference>
<evidence type="ECO:0000256" key="1">
    <source>
        <dbReference type="SAM" id="Coils"/>
    </source>
</evidence>
<protein>
    <recommendedName>
        <fullName evidence="7">DUF632 domain-containing protein</fullName>
    </recommendedName>
</protein>
<feature type="domain" description="DUF630" evidence="4">
    <location>
        <begin position="2"/>
        <end position="52"/>
    </location>
</feature>
<reference evidence="6" key="1">
    <citation type="journal article" date="2013" name="Science">
        <title>The Amborella genome and the evolution of flowering plants.</title>
        <authorList>
            <consortium name="Amborella Genome Project"/>
        </authorList>
    </citation>
    <scope>NUCLEOTIDE SEQUENCE [LARGE SCALE GENOMIC DNA]</scope>
</reference>
<feature type="region of interest" description="Disordered" evidence="2">
    <location>
        <begin position="421"/>
        <end position="444"/>
    </location>
</feature>
<proteinExistence type="predicted"/>
<dbReference type="Pfam" id="PF04783">
    <property type="entry name" value="DUF630"/>
    <property type="match status" value="1"/>
</dbReference>
<dbReference type="Proteomes" id="UP000017836">
    <property type="component" value="Unassembled WGS sequence"/>
</dbReference>
<dbReference type="AlphaFoldDB" id="W1NGB9"/>
<feature type="region of interest" description="Disordered" evidence="2">
    <location>
        <begin position="270"/>
        <end position="301"/>
    </location>
</feature>
<gene>
    <name evidence="5" type="ORF">AMTR_s00010p00189870</name>
</gene>